<evidence type="ECO:0000313" key="3">
    <source>
        <dbReference type="Proteomes" id="UP001595846"/>
    </source>
</evidence>
<dbReference type="EMBL" id="JBHSAQ010000001">
    <property type="protein sequence ID" value="MFC3957021.1"/>
    <property type="molecule type" value="Genomic_DNA"/>
</dbReference>
<evidence type="ECO:0008006" key="4">
    <source>
        <dbReference type="Google" id="ProtNLM"/>
    </source>
</evidence>
<accession>A0ABD5NJJ4</accession>
<dbReference type="AlphaFoldDB" id="A0ABD5NJJ4"/>
<dbReference type="Proteomes" id="UP001595846">
    <property type="component" value="Unassembled WGS sequence"/>
</dbReference>
<gene>
    <name evidence="2" type="ORF">ACFOUR_01360</name>
</gene>
<feature type="region of interest" description="Disordered" evidence="1">
    <location>
        <begin position="1"/>
        <end position="26"/>
    </location>
</feature>
<proteinExistence type="predicted"/>
<sequence>MSDEYPRHDEAESNGTRSIDPDSLRERADVEFEETTTVHEDRDHFESHGHDVAVVGVTNGAGDVCLFVNEDAAFAGLPWAAVADGDWITGAHSSIEDWCTGEGVDIVVEEPILVRRVEHEVAGEDGVKATTHTILFRAAPVESDPDLSNVTGAEDWTAGWFDGVPNDADQTPPDVAADVRRFV</sequence>
<name>A0ABD5NJJ4_9EURY</name>
<organism evidence="2 3">
    <name type="scientific">Halovivax cerinus</name>
    <dbReference type="NCBI Taxonomy" id="1487865"/>
    <lineage>
        <taxon>Archaea</taxon>
        <taxon>Methanobacteriati</taxon>
        <taxon>Methanobacteriota</taxon>
        <taxon>Stenosarchaea group</taxon>
        <taxon>Halobacteria</taxon>
        <taxon>Halobacteriales</taxon>
        <taxon>Natrialbaceae</taxon>
        <taxon>Halovivax</taxon>
    </lineage>
</organism>
<keyword evidence="3" id="KW-1185">Reference proteome</keyword>
<dbReference type="GeneID" id="73904816"/>
<evidence type="ECO:0000313" key="2">
    <source>
        <dbReference type="EMBL" id="MFC3957021.1"/>
    </source>
</evidence>
<reference evidence="2 3" key="1">
    <citation type="journal article" date="2019" name="Int. J. Syst. Evol. Microbiol.">
        <title>The Global Catalogue of Microorganisms (GCM) 10K type strain sequencing project: providing services to taxonomists for standard genome sequencing and annotation.</title>
        <authorList>
            <consortium name="The Broad Institute Genomics Platform"/>
            <consortium name="The Broad Institute Genome Sequencing Center for Infectious Disease"/>
            <person name="Wu L."/>
            <person name="Ma J."/>
        </authorList>
    </citation>
    <scope>NUCLEOTIDE SEQUENCE [LARGE SCALE GENOMIC DNA]</scope>
    <source>
        <strain evidence="2 3">IBRC-M 10256</strain>
    </source>
</reference>
<comment type="caution">
    <text evidence="2">The sequence shown here is derived from an EMBL/GenBank/DDBJ whole genome shotgun (WGS) entry which is preliminary data.</text>
</comment>
<dbReference type="RefSeq" id="WP_256532048.1">
    <property type="nucleotide sequence ID" value="NZ_CP101824.1"/>
</dbReference>
<protein>
    <recommendedName>
        <fullName evidence="4">NUDIX hydrolase</fullName>
    </recommendedName>
</protein>
<feature type="compositionally biased region" description="Basic and acidic residues" evidence="1">
    <location>
        <begin position="1"/>
        <end position="11"/>
    </location>
</feature>
<evidence type="ECO:0000256" key="1">
    <source>
        <dbReference type="SAM" id="MobiDB-lite"/>
    </source>
</evidence>